<accession>A0A8T0QKH1</accession>
<evidence type="ECO:0000313" key="4">
    <source>
        <dbReference type="Proteomes" id="UP000823388"/>
    </source>
</evidence>
<gene>
    <name evidence="3" type="ORF">PVAP13_7KG004500</name>
</gene>
<name>A0A8T0QKH1_PANVG</name>
<dbReference type="Proteomes" id="UP000823388">
    <property type="component" value="Chromosome 7K"/>
</dbReference>
<reference evidence="3" key="1">
    <citation type="submission" date="2020-05" db="EMBL/GenBank/DDBJ databases">
        <title>WGS assembly of Panicum virgatum.</title>
        <authorList>
            <person name="Lovell J.T."/>
            <person name="Jenkins J."/>
            <person name="Shu S."/>
            <person name="Juenger T.E."/>
            <person name="Schmutz J."/>
        </authorList>
    </citation>
    <scope>NUCLEOTIDE SEQUENCE</scope>
    <source>
        <strain evidence="3">AP13</strain>
    </source>
</reference>
<dbReference type="AlphaFoldDB" id="A0A8T0QKH1"/>
<comment type="caution">
    <text evidence="3">The sequence shown here is derived from an EMBL/GenBank/DDBJ whole genome shotgun (WGS) entry which is preliminary data.</text>
</comment>
<dbReference type="EMBL" id="CM029049">
    <property type="protein sequence ID" value="KAG2570794.1"/>
    <property type="molecule type" value="Genomic_DNA"/>
</dbReference>
<keyword evidence="2" id="KW-0812">Transmembrane</keyword>
<feature type="transmembrane region" description="Helical" evidence="2">
    <location>
        <begin position="101"/>
        <end position="122"/>
    </location>
</feature>
<proteinExistence type="predicted"/>
<sequence length="176" mass="19592">MPRCWAAAPSRGGAGGRKRCGERLLAFAGDEVARQVSARRESLEECAVECTTRTARDKTRCKLGVGRQPDRYREDWWRDRQQHAVPPACRSQKTEQCSEAIAAPTVLTSAILIIIGIILAWFKFKGKRRNNNKGNTKISPVSTSKSDKLPEGSPTEDFELPFTKFEDIEAATHNSS</sequence>
<evidence type="ECO:0000256" key="2">
    <source>
        <dbReference type="SAM" id="Phobius"/>
    </source>
</evidence>
<keyword evidence="2" id="KW-0472">Membrane</keyword>
<keyword evidence="4" id="KW-1185">Reference proteome</keyword>
<feature type="region of interest" description="Disordered" evidence="1">
    <location>
        <begin position="132"/>
        <end position="161"/>
    </location>
</feature>
<keyword evidence="2" id="KW-1133">Transmembrane helix</keyword>
<protein>
    <submittedName>
        <fullName evidence="3">Uncharacterized protein</fullName>
    </submittedName>
</protein>
<evidence type="ECO:0000256" key="1">
    <source>
        <dbReference type="SAM" id="MobiDB-lite"/>
    </source>
</evidence>
<organism evidence="3 4">
    <name type="scientific">Panicum virgatum</name>
    <name type="common">Blackwell switchgrass</name>
    <dbReference type="NCBI Taxonomy" id="38727"/>
    <lineage>
        <taxon>Eukaryota</taxon>
        <taxon>Viridiplantae</taxon>
        <taxon>Streptophyta</taxon>
        <taxon>Embryophyta</taxon>
        <taxon>Tracheophyta</taxon>
        <taxon>Spermatophyta</taxon>
        <taxon>Magnoliopsida</taxon>
        <taxon>Liliopsida</taxon>
        <taxon>Poales</taxon>
        <taxon>Poaceae</taxon>
        <taxon>PACMAD clade</taxon>
        <taxon>Panicoideae</taxon>
        <taxon>Panicodae</taxon>
        <taxon>Paniceae</taxon>
        <taxon>Panicinae</taxon>
        <taxon>Panicum</taxon>
        <taxon>Panicum sect. Hiantes</taxon>
    </lineage>
</organism>
<evidence type="ECO:0000313" key="3">
    <source>
        <dbReference type="EMBL" id="KAG2570794.1"/>
    </source>
</evidence>